<dbReference type="InterPro" id="IPR001789">
    <property type="entry name" value="Sig_transdc_resp-reg_receiver"/>
</dbReference>
<name>A0ABU9R3C4_9BURK</name>
<dbReference type="Pfam" id="PF00072">
    <property type="entry name" value="Response_reg"/>
    <property type="match status" value="1"/>
</dbReference>
<protein>
    <submittedName>
        <fullName evidence="4">Response regulator</fullName>
    </submittedName>
</protein>
<keyword evidence="1 2" id="KW-0597">Phosphoprotein</keyword>
<dbReference type="RefSeq" id="WP_342958948.1">
    <property type="nucleotide sequence ID" value="NZ_JAZHFZ010000010.1"/>
</dbReference>
<dbReference type="Gene3D" id="3.40.50.2300">
    <property type="match status" value="1"/>
</dbReference>
<dbReference type="PANTHER" id="PTHR44591">
    <property type="entry name" value="STRESS RESPONSE REGULATOR PROTEIN 1"/>
    <property type="match status" value="1"/>
</dbReference>
<evidence type="ECO:0000256" key="2">
    <source>
        <dbReference type="PROSITE-ProRule" id="PRU00169"/>
    </source>
</evidence>
<dbReference type="Proteomes" id="UP001481677">
    <property type="component" value="Unassembled WGS sequence"/>
</dbReference>
<dbReference type="PANTHER" id="PTHR44591:SF3">
    <property type="entry name" value="RESPONSE REGULATORY DOMAIN-CONTAINING PROTEIN"/>
    <property type="match status" value="1"/>
</dbReference>
<comment type="caution">
    <text evidence="4">The sequence shown here is derived from an EMBL/GenBank/DDBJ whole genome shotgun (WGS) entry which is preliminary data.</text>
</comment>
<dbReference type="EMBL" id="JAZHGA010000011">
    <property type="protein sequence ID" value="MEM5341375.1"/>
    <property type="molecule type" value="Genomic_DNA"/>
</dbReference>
<evidence type="ECO:0000256" key="1">
    <source>
        <dbReference type="ARBA" id="ARBA00022553"/>
    </source>
</evidence>
<dbReference type="InterPro" id="IPR050595">
    <property type="entry name" value="Bact_response_regulator"/>
</dbReference>
<dbReference type="InterPro" id="IPR011006">
    <property type="entry name" value="CheY-like_superfamily"/>
</dbReference>
<feature type="domain" description="Response regulatory" evidence="3">
    <location>
        <begin position="9"/>
        <end position="125"/>
    </location>
</feature>
<proteinExistence type="predicted"/>
<dbReference type="PROSITE" id="PS50110">
    <property type="entry name" value="RESPONSE_REGULATORY"/>
    <property type="match status" value="1"/>
</dbReference>
<dbReference type="SUPFAM" id="SSF52172">
    <property type="entry name" value="CheY-like"/>
    <property type="match status" value="1"/>
</dbReference>
<keyword evidence="5" id="KW-1185">Reference proteome</keyword>
<evidence type="ECO:0000313" key="4">
    <source>
        <dbReference type="EMBL" id="MEM5341375.1"/>
    </source>
</evidence>
<dbReference type="SMART" id="SM00448">
    <property type="entry name" value="REC"/>
    <property type="match status" value="1"/>
</dbReference>
<evidence type="ECO:0000313" key="5">
    <source>
        <dbReference type="Proteomes" id="UP001481677"/>
    </source>
</evidence>
<reference evidence="4 5" key="1">
    <citation type="submission" date="2024-01" db="EMBL/GenBank/DDBJ databases">
        <title>The diversity of rhizobia nodulating Mimosa spp. in eleven states of Brazil covering several biomes is determined by host plant, location, and edaphic factors.</title>
        <authorList>
            <person name="Rouws L."/>
            <person name="Barauna A."/>
            <person name="Beukes C."/>
            <person name="De Faria S.M."/>
            <person name="Gross E."/>
            <person name="Dos Reis Junior F.B."/>
            <person name="Simon M."/>
            <person name="Maluk M."/>
            <person name="Odee D.W."/>
            <person name="Kenicer G."/>
            <person name="Young J.P.W."/>
            <person name="Reis V.M."/>
            <person name="Zilli J."/>
            <person name="James E.K."/>
        </authorList>
    </citation>
    <scope>NUCLEOTIDE SEQUENCE [LARGE SCALE GENOMIC DNA]</scope>
    <source>
        <strain evidence="4 5">JPY530</strain>
    </source>
</reference>
<accession>A0ABU9R3C4</accession>
<evidence type="ECO:0000259" key="3">
    <source>
        <dbReference type="PROSITE" id="PS50110"/>
    </source>
</evidence>
<gene>
    <name evidence="4" type="ORF">V4C56_17330</name>
</gene>
<sequence length="135" mass="14722">MDQVFCKLPVYVVEDSAIVLRQLVALIRSTGLAEVVGSTDDANKALREIDSLKPDVVLIDLHLRVGSGMDVIAGMTRTGSQAKKIALTNHATPMVREAARAAGVDYFYDKTGEFMLAINQIGEIARARIARLHRT</sequence>
<feature type="modified residue" description="4-aspartylphosphate" evidence="2">
    <location>
        <position position="60"/>
    </location>
</feature>
<organism evidence="4 5">
    <name type="scientific">Paraburkholderia azotifigens</name>
    <dbReference type="NCBI Taxonomy" id="2057004"/>
    <lineage>
        <taxon>Bacteria</taxon>
        <taxon>Pseudomonadati</taxon>
        <taxon>Pseudomonadota</taxon>
        <taxon>Betaproteobacteria</taxon>
        <taxon>Burkholderiales</taxon>
        <taxon>Burkholderiaceae</taxon>
        <taxon>Paraburkholderia</taxon>
    </lineage>
</organism>